<evidence type="ECO:0000256" key="4">
    <source>
        <dbReference type="ARBA" id="ARBA00022737"/>
    </source>
</evidence>
<keyword evidence="5" id="KW-0863">Zinc-finger</keyword>
<dbReference type="OrthoDB" id="10009520at2759"/>
<protein>
    <recommendedName>
        <fullName evidence="10">RING-type domain-containing protein</fullName>
    </recommendedName>
</protein>
<keyword evidence="12" id="KW-1185">Reference proteome</keyword>
<name>A0A6A6CG15_ZASCE</name>
<dbReference type="Gene3D" id="1.20.120.1750">
    <property type="match status" value="1"/>
</dbReference>
<keyword evidence="8" id="KW-0175">Coiled coil</keyword>
<keyword evidence="2" id="KW-0808">Transferase</keyword>
<keyword evidence="3" id="KW-0479">Metal-binding</keyword>
<comment type="pathway">
    <text evidence="1">Protein modification; protein ubiquitination.</text>
</comment>
<keyword evidence="4" id="KW-0677">Repeat</keyword>
<evidence type="ECO:0000256" key="8">
    <source>
        <dbReference type="SAM" id="Coils"/>
    </source>
</evidence>
<dbReference type="GO" id="GO:0008270">
    <property type="term" value="F:zinc ion binding"/>
    <property type="evidence" value="ECO:0007669"/>
    <property type="project" value="UniProtKB-KW"/>
</dbReference>
<feature type="domain" description="RING-type" evidence="10">
    <location>
        <begin position="329"/>
        <end position="546"/>
    </location>
</feature>
<dbReference type="GeneID" id="54560662"/>
<feature type="coiled-coil region" evidence="8">
    <location>
        <begin position="290"/>
        <end position="322"/>
    </location>
</feature>
<dbReference type="Pfam" id="PF26200">
    <property type="entry name" value="Rcat_RNF216"/>
    <property type="match status" value="1"/>
</dbReference>
<accession>A0A6A6CG15</accession>
<evidence type="ECO:0000256" key="3">
    <source>
        <dbReference type="ARBA" id="ARBA00022723"/>
    </source>
</evidence>
<dbReference type="CDD" id="cd20339">
    <property type="entry name" value="BRcat_RBR_RNF216"/>
    <property type="match status" value="1"/>
</dbReference>
<dbReference type="CDD" id="cd20353">
    <property type="entry name" value="Rcat_RBR_RNF216"/>
    <property type="match status" value="1"/>
</dbReference>
<dbReference type="PROSITE" id="PS51873">
    <property type="entry name" value="TRIAD"/>
    <property type="match status" value="1"/>
</dbReference>
<feature type="region of interest" description="Disordered" evidence="9">
    <location>
        <begin position="681"/>
        <end position="721"/>
    </location>
</feature>
<dbReference type="PANTHER" id="PTHR22770:SF47">
    <property type="entry name" value="E3 UBIQUITIN-PROTEIN LIGASE RNF216"/>
    <property type="match status" value="1"/>
</dbReference>
<keyword evidence="6" id="KW-0833">Ubl conjugation pathway</keyword>
<organism evidence="11 12">
    <name type="scientific">Zasmidium cellare ATCC 36951</name>
    <dbReference type="NCBI Taxonomy" id="1080233"/>
    <lineage>
        <taxon>Eukaryota</taxon>
        <taxon>Fungi</taxon>
        <taxon>Dikarya</taxon>
        <taxon>Ascomycota</taxon>
        <taxon>Pezizomycotina</taxon>
        <taxon>Dothideomycetes</taxon>
        <taxon>Dothideomycetidae</taxon>
        <taxon>Mycosphaerellales</taxon>
        <taxon>Mycosphaerellaceae</taxon>
        <taxon>Zasmidium</taxon>
    </lineage>
</organism>
<dbReference type="PANTHER" id="PTHR22770">
    <property type="entry name" value="UBIQUITIN CONJUGATING ENZYME 7 INTERACTING PROTEIN-RELATED"/>
    <property type="match status" value="1"/>
</dbReference>
<dbReference type="EMBL" id="ML993602">
    <property type="protein sequence ID" value="KAF2164872.1"/>
    <property type="molecule type" value="Genomic_DNA"/>
</dbReference>
<reference evidence="11" key="1">
    <citation type="journal article" date="2020" name="Stud. Mycol.">
        <title>101 Dothideomycetes genomes: a test case for predicting lifestyles and emergence of pathogens.</title>
        <authorList>
            <person name="Haridas S."/>
            <person name="Albert R."/>
            <person name="Binder M."/>
            <person name="Bloem J."/>
            <person name="Labutti K."/>
            <person name="Salamov A."/>
            <person name="Andreopoulos B."/>
            <person name="Baker S."/>
            <person name="Barry K."/>
            <person name="Bills G."/>
            <person name="Bluhm B."/>
            <person name="Cannon C."/>
            <person name="Castanera R."/>
            <person name="Culley D."/>
            <person name="Daum C."/>
            <person name="Ezra D."/>
            <person name="Gonzalez J."/>
            <person name="Henrissat B."/>
            <person name="Kuo A."/>
            <person name="Liang C."/>
            <person name="Lipzen A."/>
            <person name="Lutzoni F."/>
            <person name="Magnuson J."/>
            <person name="Mondo S."/>
            <person name="Nolan M."/>
            <person name="Ohm R."/>
            <person name="Pangilinan J."/>
            <person name="Park H.-J."/>
            <person name="Ramirez L."/>
            <person name="Alfaro M."/>
            <person name="Sun H."/>
            <person name="Tritt A."/>
            <person name="Yoshinaga Y."/>
            <person name="Zwiers L.-H."/>
            <person name="Turgeon B."/>
            <person name="Goodwin S."/>
            <person name="Spatafora J."/>
            <person name="Crous P."/>
            <person name="Grigoriev I."/>
        </authorList>
    </citation>
    <scope>NUCLEOTIDE SEQUENCE</scope>
    <source>
        <strain evidence="11">ATCC 36951</strain>
    </source>
</reference>
<feature type="region of interest" description="Disordered" evidence="9">
    <location>
        <begin position="806"/>
        <end position="828"/>
    </location>
</feature>
<evidence type="ECO:0000256" key="6">
    <source>
        <dbReference type="ARBA" id="ARBA00022786"/>
    </source>
</evidence>
<proteinExistence type="predicted"/>
<feature type="region of interest" description="Disordered" evidence="9">
    <location>
        <begin position="897"/>
        <end position="921"/>
    </location>
</feature>
<evidence type="ECO:0000256" key="2">
    <source>
        <dbReference type="ARBA" id="ARBA00022679"/>
    </source>
</evidence>
<feature type="compositionally biased region" description="Basic residues" evidence="9">
    <location>
        <begin position="1"/>
        <end position="10"/>
    </location>
</feature>
<dbReference type="InterPro" id="IPR051628">
    <property type="entry name" value="LUBAC_E3_Ligases"/>
</dbReference>
<evidence type="ECO:0000256" key="7">
    <source>
        <dbReference type="ARBA" id="ARBA00022833"/>
    </source>
</evidence>
<feature type="region of interest" description="Disordered" evidence="9">
    <location>
        <begin position="1"/>
        <end position="48"/>
    </location>
</feature>
<feature type="compositionally biased region" description="Acidic residues" evidence="9">
    <location>
        <begin position="16"/>
        <end position="25"/>
    </location>
</feature>
<evidence type="ECO:0000256" key="5">
    <source>
        <dbReference type="ARBA" id="ARBA00022771"/>
    </source>
</evidence>
<dbReference type="RefSeq" id="XP_033665761.1">
    <property type="nucleotide sequence ID" value="XM_033807390.1"/>
</dbReference>
<feature type="compositionally biased region" description="Pro residues" evidence="9">
    <location>
        <begin position="709"/>
        <end position="721"/>
    </location>
</feature>
<dbReference type="InterPro" id="IPR047545">
    <property type="entry name" value="BRcat_RBR_RNF216"/>
</dbReference>
<dbReference type="InterPro" id="IPR047546">
    <property type="entry name" value="Rcat_RBR_RNF216"/>
</dbReference>
<dbReference type="SUPFAM" id="SSF57850">
    <property type="entry name" value="RING/U-box"/>
    <property type="match status" value="1"/>
</dbReference>
<evidence type="ECO:0000313" key="11">
    <source>
        <dbReference type="EMBL" id="KAF2164872.1"/>
    </source>
</evidence>
<evidence type="ECO:0000259" key="10">
    <source>
        <dbReference type="PROSITE" id="PS51873"/>
    </source>
</evidence>
<gene>
    <name evidence="11" type="ORF">M409DRAFT_24777</name>
</gene>
<evidence type="ECO:0000313" key="12">
    <source>
        <dbReference type="Proteomes" id="UP000799537"/>
    </source>
</evidence>
<sequence length="921" mass="102638">MASPSARRRSVVIDLVSDESSDEAIPDPPRPVRTPAEHQQATPGANDFAMDDFIDFNAGLPGTFPDEPIVPQITPTSPPLDNHLDGEYLIIDGEQVFIPNSPGDRARSIGAPSEQPHTREEQAALPAGVLFTFDDCLQHILAVFPDVCHDHVRVMYDAIDNIPGSDRVEHIVNQLLSKDSYPKRDKGKKRKRDEEEDDIDLKRWEGPNREVVPTHLKGTITAMLKAEFPEATHNLIAEQVAIHRHLYPTFIALTKSKEGKQVVGWRGRPPKGMLADADIIASNSGWDALSDELKAARKQAERVVAERRAENAKRIAEQENLQRAIEAGETAECQACFEELPMNRQIHCNGDVAHFTCFDCTKTYIKSEVGDSRCRVLCTAGCGAGFAYAQLHQLSDKGLLTKLEQLQQEKDIRDAGLDDLEECPFCDYKAILPPVEEDFEFRCMNPLCEKVSCRRCKALSHIPLSCEEYAKDNKINARHKIEEAMTAAMIRSCNKCKKQFIKEYGCNKMSCPSCGNLQCYVCSESLKSYDHFDQGGGRGGPVNASQKKCPLYDNVEERHEREVKEAEAAARAAAMAENPDVSEKDLEIKVSDAVQKATKDRIQRGAMAPGGIPLPPGHDYGGLFARMPRFGRYLAQDDADDDEDFEDEIDIAEELLDIRRRQRGLRGARHNEVARLDRLFEQEHDRQADPAADPRLRARDPRLRRQPANMPPGNVPAHPAPARPPVPRMQGFIPVFDLRPPMLQAQALRAANPAWNAPAAQPLEQAQQPAANRARARDPFDILDDYLPGADPFANEPPPPAVMAPHPPPAQPRAAVLQDGAAQARGGQLPDRLQRARELRLAQQQRLLRQRQRAQEHVRQQQEQLLGHLHGHHGEHRRQLLAQLHQAQVQAIQWPYGGNAGVNGGQHQHDGWNPPDGPHAG</sequence>
<dbReference type="InterPro" id="IPR044066">
    <property type="entry name" value="TRIAD_supradom"/>
</dbReference>
<keyword evidence="7" id="KW-0862">Zinc</keyword>
<evidence type="ECO:0000256" key="9">
    <source>
        <dbReference type="SAM" id="MobiDB-lite"/>
    </source>
</evidence>
<dbReference type="Proteomes" id="UP000799537">
    <property type="component" value="Unassembled WGS sequence"/>
</dbReference>
<feature type="compositionally biased region" description="Basic and acidic residues" evidence="9">
    <location>
        <begin position="681"/>
        <end position="703"/>
    </location>
</feature>
<dbReference type="GO" id="GO:0016740">
    <property type="term" value="F:transferase activity"/>
    <property type="evidence" value="ECO:0007669"/>
    <property type="project" value="UniProtKB-KW"/>
</dbReference>
<dbReference type="AlphaFoldDB" id="A0A6A6CG15"/>
<evidence type="ECO:0000256" key="1">
    <source>
        <dbReference type="ARBA" id="ARBA00004906"/>
    </source>
</evidence>